<feature type="non-terminal residue" evidence="1">
    <location>
        <position position="1"/>
    </location>
</feature>
<dbReference type="EMBL" id="CAMKVN010000242">
    <property type="protein sequence ID" value="CAI2165672.1"/>
    <property type="molecule type" value="Genomic_DNA"/>
</dbReference>
<dbReference type="AlphaFoldDB" id="A0A9W4SEK5"/>
<sequence>FISERNKKEAKVPNSLTIYRRIFIKTMELNEIPLPPPHEINLLISVSWGRESKSFRTTCKEISEQVKVELSLTN</sequence>
<gene>
    <name evidence="1" type="ORF">FWILDA_LOCUS2187</name>
</gene>
<name>A0A9W4SEK5_9GLOM</name>
<keyword evidence="2" id="KW-1185">Reference proteome</keyword>
<organism evidence="1 2">
    <name type="scientific">Funneliformis geosporum</name>
    <dbReference type="NCBI Taxonomy" id="1117311"/>
    <lineage>
        <taxon>Eukaryota</taxon>
        <taxon>Fungi</taxon>
        <taxon>Fungi incertae sedis</taxon>
        <taxon>Mucoromycota</taxon>
        <taxon>Glomeromycotina</taxon>
        <taxon>Glomeromycetes</taxon>
        <taxon>Glomerales</taxon>
        <taxon>Glomeraceae</taxon>
        <taxon>Funneliformis</taxon>
    </lineage>
</organism>
<reference evidence="1" key="1">
    <citation type="submission" date="2022-08" db="EMBL/GenBank/DDBJ databases">
        <authorList>
            <person name="Kallberg Y."/>
            <person name="Tangrot J."/>
            <person name="Rosling A."/>
        </authorList>
    </citation>
    <scope>NUCLEOTIDE SEQUENCE</scope>
    <source>
        <strain evidence="1">Wild A</strain>
    </source>
</reference>
<comment type="caution">
    <text evidence="1">The sequence shown here is derived from an EMBL/GenBank/DDBJ whole genome shotgun (WGS) entry which is preliminary data.</text>
</comment>
<proteinExistence type="predicted"/>
<protein>
    <submittedName>
        <fullName evidence="1">6305_t:CDS:1</fullName>
    </submittedName>
</protein>
<accession>A0A9W4SEK5</accession>
<evidence type="ECO:0000313" key="1">
    <source>
        <dbReference type="EMBL" id="CAI2165672.1"/>
    </source>
</evidence>
<evidence type="ECO:0000313" key="2">
    <source>
        <dbReference type="Proteomes" id="UP001153678"/>
    </source>
</evidence>
<dbReference type="Proteomes" id="UP001153678">
    <property type="component" value="Unassembled WGS sequence"/>
</dbReference>